<dbReference type="Pfam" id="PF03551">
    <property type="entry name" value="PadR"/>
    <property type="match status" value="1"/>
</dbReference>
<organism evidence="2 3">
    <name type="scientific">Phenylobacterium hankyongense</name>
    <dbReference type="NCBI Taxonomy" id="1813876"/>
    <lineage>
        <taxon>Bacteria</taxon>
        <taxon>Pseudomonadati</taxon>
        <taxon>Pseudomonadota</taxon>
        <taxon>Alphaproteobacteria</taxon>
        <taxon>Caulobacterales</taxon>
        <taxon>Caulobacteraceae</taxon>
        <taxon>Phenylobacterium</taxon>
    </lineage>
</organism>
<name>A0A328AYE6_9CAUL</name>
<dbReference type="InterPro" id="IPR036390">
    <property type="entry name" value="WH_DNA-bd_sf"/>
</dbReference>
<evidence type="ECO:0000259" key="1">
    <source>
        <dbReference type="Pfam" id="PF03551"/>
    </source>
</evidence>
<proteinExistence type="predicted"/>
<dbReference type="Proteomes" id="UP000249842">
    <property type="component" value="Unassembled WGS sequence"/>
</dbReference>
<dbReference type="RefSeq" id="WP_111456598.1">
    <property type="nucleotide sequence ID" value="NZ_QFYP01000001.1"/>
</dbReference>
<accession>A0A328AYE6</accession>
<dbReference type="AlphaFoldDB" id="A0A328AYE6"/>
<gene>
    <name evidence="2" type="ORF">DJ021_05545</name>
</gene>
<comment type="caution">
    <text evidence="2">The sequence shown here is derived from an EMBL/GenBank/DDBJ whole genome shotgun (WGS) entry which is preliminary data.</text>
</comment>
<reference evidence="3" key="1">
    <citation type="submission" date="2018-05" db="EMBL/GenBank/DDBJ databases">
        <authorList>
            <person name="Li X."/>
        </authorList>
    </citation>
    <scope>NUCLEOTIDE SEQUENCE [LARGE SCALE GENOMIC DNA]</scope>
    <source>
        <strain evidence="3">HKS-05</strain>
    </source>
</reference>
<dbReference type="PANTHER" id="PTHR43252:SF7">
    <property type="entry name" value="TRANSCRIPTIONAL REGULATOR YQJI"/>
    <property type="match status" value="1"/>
</dbReference>
<feature type="domain" description="Transcription regulator PadR N-terminal" evidence="1">
    <location>
        <begin position="49"/>
        <end position="118"/>
    </location>
</feature>
<dbReference type="OrthoDB" id="9814826at2"/>
<dbReference type="SUPFAM" id="SSF46785">
    <property type="entry name" value="Winged helix' DNA-binding domain"/>
    <property type="match status" value="1"/>
</dbReference>
<dbReference type="Gene3D" id="1.10.10.10">
    <property type="entry name" value="Winged helix-like DNA-binding domain superfamily/Winged helix DNA-binding domain"/>
    <property type="match status" value="1"/>
</dbReference>
<evidence type="ECO:0000313" key="2">
    <source>
        <dbReference type="EMBL" id="RAK59305.1"/>
    </source>
</evidence>
<dbReference type="EMBL" id="QFYP01000001">
    <property type="protein sequence ID" value="RAK59305.1"/>
    <property type="molecule type" value="Genomic_DNA"/>
</dbReference>
<dbReference type="PANTHER" id="PTHR43252">
    <property type="entry name" value="TRANSCRIPTIONAL REGULATOR YQJI"/>
    <property type="match status" value="1"/>
</dbReference>
<dbReference type="InterPro" id="IPR036388">
    <property type="entry name" value="WH-like_DNA-bd_sf"/>
</dbReference>
<sequence>MHRHFFRHHDCRSRHAWGGHGGPAGPHGRGRGGGRIGRFLEHGDLRFVILALVEEQPRHGYELIKELEERTGGAYRPSPGVIYPTLALLEDEGFVRPAGGETGRKLYEITDTGREALAQNRPNVDAVFGRMAEAAQGSESTRPRIGRAMGNLGLALQSRLSQRPITPEQLDAIVKAIDEAAAAIERV</sequence>
<evidence type="ECO:0000313" key="3">
    <source>
        <dbReference type="Proteomes" id="UP000249842"/>
    </source>
</evidence>
<dbReference type="InterPro" id="IPR005149">
    <property type="entry name" value="Tscrpt_reg_PadR_N"/>
</dbReference>
<keyword evidence="3" id="KW-1185">Reference proteome</keyword>
<protein>
    <submittedName>
        <fullName evidence="2">PadR family transcriptional regulator</fullName>
    </submittedName>
</protein>